<dbReference type="InterPro" id="IPR036640">
    <property type="entry name" value="ABC1_TM_sf"/>
</dbReference>
<keyword evidence="6" id="KW-0547">Nucleotide-binding</keyword>
<evidence type="ECO:0000256" key="9">
    <source>
        <dbReference type="ARBA" id="ARBA00023136"/>
    </source>
</evidence>
<evidence type="ECO:0000313" key="13">
    <source>
        <dbReference type="EMBL" id="XBW07591.1"/>
    </source>
</evidence>
<dbReference type="GO" id="GO:0005524">
    <property type="term" value="F:ATP binding"/>
    <property type="evidence" value="ECO:0007669"/>
    <property type="project" value="UniProtKB-KW"/>
</dbReference>
<dbReference type="CDD" id="cd07346">
    <property type="entry name" value="ABC_6TM_exporters"/>
    <property type="match status" value="1"/>
</dbReference>
<feature type="transmembrane region" description="Helical" evidence="10">
    <location>
        <begin position="63"/>
        <end position="83"/>
    </location>
</feature>
<dbReference type="InterPro" id="IPR003593">
    <property type="entry name" value="AAA+_ATPase"/>
</dbReference>
<keyword evidence="3" id="KW-1003">Cell membrane</keyword>
<sequence length="578" mass="62790">MMKLPVATNRELWRGVAGLMGHHRWQLTLVVILQVAAASTTAALPWLTGDIIDRIQSGTQMRTLLWLIGVALVIVAFGAVLTFNAERRARVLGETVFAQLREELVETITHLPLSVVEEAGTGDLLGRSTHDIERIQFMVRQGISAIMAVVTTIVVTVVASVLTSPLLSLTLIIPIPLIYLTMRWYLPRTVPAYRASATAWANMSGVITESLDQAEIVDAARLRPLRDRRLDEAIRAVWRLERYTAWQRLVMWTGLVLAVFLPVGATIILGAYLYPVGLVTAGQITTVALYCYQVRGPVWEMTFWVDELQSAQAALGRIFGVQLVEPDRHPSGEVPETDKLDVDEVHYSYRSGSPVLHGVSLDLAPGEVLALVGPSGAGKSTLGRLVAGIHPPEAGSVRLGGVELVDLTEERLQREVAFVSQEHHVFGGTVADNLRLAKADASDEELKAALDTVGASPWVEQLPDGLETKVGTGGKELSPGQSQQLALARIVLQDPTVLVLDEATSLMDPGAARTLERGLGQVMSGRTVIAVAHRLHTAHAADRVAVMVDGRLAELGTHDELVRLGGEYAKLWSSWQNE</sequence>
<feature type="transmembrane region" description="Helical" evidence="10">
    <location>
        <begin position="168"/>
        <end position="186"/>
    </location>
</feature>
<dbReference type="InterPro" id="IPR003439">
    <property type="entry name" value="ABC_transporter-like_ATP-bd"/>
</dbReference>
<dbReference type="InterPro" id="IPR011527">
    <property type="entry name" value="ABC1_TM_dom"/>
</dbReference>
<dbReference type="SUPFAM" id="SSF52540">
    <property type="entry name" value="P-loop containing nucleoside triphosphate hydrolases"/>
    <property type="match status" value="1"/>
</dbReference>
<organism evidence="13">
    <name type="scientific">Scrofimicrobium appendicitidis</name>
    <dbReference type="NCBI Taxonomy" id="3079930"/>
    <lineage>
        <taxon>Bacteria</taxon>
        <taxon>Bacillati</taxon>
        <taxon>Actinomycetota</taxon>
        <taxon>Actinomycetes</taxon>
        <taxon>Actinomycetales</taxon>
        <taxon>Actinomycetaceae</taxon>
        <taxon>Scrofimicrobium</taxon>
    </lineage>
</organism>
<comment type="subcellular location">
    <subcellularLocation>
        <location evidence="1">Cell membrane</location>
        <topology evidence="1">Multi-pass membrane protein</topology>
    </subcellularLocation>
</comment>
<dbReference type="PROSITE" id="PS50893">
    <property type="entry name" value="ABC_TRANSPORTER_2"/>
    <property type="match status" value="1"/>
</dbReference>
<reference evidence="13" key="1">
    <citation type="submission" date="2023-11" db="EMBL/GenBank/DDBJ databases">
        <title>Scrofimicrobium hongkongense sp. nov., isolated from a patient with peritonitis.</title>
        <authorList>
            <person name="Lao H.Y."/>
            <person name="Wong A.Y.P."/>
            <person name="Ng T.L."/>
            <person name="Wong R.Y.L."/>
            <person name="Yau M.C.Y."/>
            <person name="Lam J.Y.W."/>
            <person name="Siu G.K.H."/>
        </authorList>
    </citation>
    <scope>NUCLEOTIDE SEQUENCE</scope>
    <source>
        <strain evidence="13">R131</strain>
    </source>
</reference>
<dbReference type="Gene3D" id="1.20.1560.10">
    <property type="entry name" value="ABC transporter type 1, transmembrane domain"/>
    <property type="match status" value="1"/>
</dbReference>
<evidence type="ECO:0000256" key="6">
    <source>
        <dbReference type="ARBA" id="ARBA00022741"/>
    </source>
</evidence>
<name>A0AAU7V7H2_9ACTO</name>
<dbReference type="FunFam" id="3.40.50.300:FF:001001">
    <property type="entry name" value="Multidrug ABC transporter ATP-binding protein"/>
    <property type="match status" value="1"/>
</dbReference>
<keyword evidence="8 10" id="KW-1133">Transmembrane helix</keyword>
<evidence type="ECO:0000256" key="3">
    <source>
        <dbReference type="ARBA" id="ARBA00022475"/>
    </source>
</evidence>
<proteinExistence type="predicted"/>
<keyword evidence="4" id="KW-0997">Cell inner membrane</keyword>
<dbReference type="InterPro" id="IPR027417">
    <property type="entry name" value="P-loop_NTPase"/>
</dbReference>
<dbReference type="EMBL" id="CP138335">
    <property type="protein sequence ID" value="XBW07591.1"/>
    <property type="molecule type" value="Genomic_DNA"/>
</dbReference>
<dbReference type="PANTHER" id="PTHR43394:SF1">
    <property type="entry name" value="ATP-BINDING CASSETTE SUB-FAMILY B MEMBER 10, MITOCHONDRIAL"/>
    <property type="match status" value="1"/>
</dbReference>
<feature type="domain" description="ABC transmembrane type-1" evidence="12">
    <location>
        <begin position="29"/>
        <end position="310"/>
    </location>
</feature>
<dbReference type="Pfam" id="PF00664">
    <property type="entry name" value="ABC_membrane"/>
    <property type="match status" value="1"/>
</dbReference>
<evidence type="ECO:0000256" key="10">
    <source>
        <dbReference type="SAM" id="Phobius"/>
    </source>
</evidence>
<evidence type="ECO:0000259" key="11">
    <source>
        <dbReference type="PROSITE" id="PS50893"/>
    </source>
</evidence>
<feature type="transmembrane region" description="Helical" evidence="10">
    <location>
        <begin position="249"/>
        <end position="274"/>
    </location>
</feature>
<evidence type="ECO:0000256" key="4">
    <source>
        <dbReference type="ARBA" id="ARBA00022519"/>
    </source>
</evidence>
<dbReference type="GO" id="GO:0016887">
    <property type="term" value="F:ATP hydrolysis activity"/>
    <property type="evidence" value="ECO:0007669"/>
    <property type="project" value="InterPro"/>
</dbReference>
<dbReference type="GO" id="GO:0015421">
    <property type="term" value="F:ABC-type oligopeptide transporter activity"/>
    <property type="evidence" value="ECO:0007669"/>
    <property type="project" value="TreeGrafter"/>
</dbReference>
<evidence type="ECO:0000259" key="12">
    <source>
        <dbReference type="PROSITE" id="PS50929"/>
    </source>
</evidence>
<dbReference type="PROSITE" id="PS50929">
    <property type="entry name" value="ABC_TM1F"/>
    <property type="match status" value="1"/>
</dbReference>
<keyword evidence="9 10" id="KW-0472">Membrane</keyword>
<keyword evidence="5 10" id="KW-0812">Transmembrane</keyword>
<dbReference type="InterPro" id="IPR039421">
    <property type="entry name" value="Type_1_exporter"/>
</dbReference>
<dbReference type="AlphaFoldDB" id="A0AAU7V7H2"/>
<dbReference type="SUPFAM" id="SSF90123">
    <property type="entry name" value="ABC transporter transmembrane region"/>
    <property type="match status" value="1"/>
</dbReference>
<keyword evidence="7 13" id="KW-0067">ATP-binding</keyword>
<evidence type="ECO:0000256" key="1">
    <source>
        <dbReference type="ARBA" id="ARBA00004651"/>
    </source>
</evidence>
<feature type="domain" description="ABC transporter" evidence="11">
    <location>
        <begin position="340"/>
        <end position="574"/>
    </location>
</feature>
<accession>A0AAU7V7H2</accession>
<dbReference type="Pfam" id="PF00005">
    <property type="entry name" value="ABC_tran"/>
    <property type="match status" value="1"/>
</dbReference>
<dbReference type="PANTHER" id="PTHR43394">
    <property type="entry name" value="ATP-DEPENDENT PERMEASE MDL1, MITOCHONDRIAL"/>
    <property type="match status" value="1"/>
</dbReference>
<keyword evidence="2" id="KW-0813">Transport</keyword>
<dbReference type="GO" id="GO:0005886">
    <property type="term" value="C:plasma membrane"/>
    <property type="evidence" value="ECO:0007669"/>
    <property type="project" value="UniProtKB-SubCell"/>
</dbReference>
<feature type="transmembrane region" description="Helical" evidence="10">
    <location>
        <begin position="142"/>
        <end position="162"/>
    </location>
</feature>
<dbReference type="KEGG" id="sapp:SAC06_08075"/>
<evidence type="ECO:0000256" key="8">
    <source>
        <dbReference type="ARBA" id="ARBA00022989"/>
    </source>
</evidence>
<evidence type="ECO:0000256" key="2">
    <source>
        <dbReference type="ARBA" id="ARBA00022448"/>
    </source>
</evidence>
<protein>
    <submittedName>
        <fullName evidence="13">ABC transporter ATP-binding protein</fullName>
    </submittedName>
</protein>
<dbReference type="SMART" id="SM00382">
    <property type="entry name" value="AAA"/>
    <property type="match status" value="1"/>
</dbReference>
<evidence type="ECO:0000256" key="7">
    <source>
        <dbReference type="ARBA" id="ARBA00022840"/>
    </source>
</evidence>
<evidence type="ECO:0000256" key="5">
    <source>
        <dbReference type="ARBA" id="ARBA00022692"/>
    </source>
</evidence>
<gene>
    <name evidence="13" type="ORF">SAC06_08075</name>
</gene>
<dbReference type="Gene3D" id="3.40.50.300">
    <property type="entry name" value="P-loop containing nucleotide triphosphate hydrolases"/>
    <property type="match status" value="1"/>
</dbReference>